<evidence type="ECO:0000313" key="2">
    <source>
        <dbReference type="EMBL" id="EKD19949.1"/>
    </source>
</evidence>
<dbReference type="KEGG" id="mbe:MBM_01901"/>
<proteinExistence type="predicted"/>
<reference evidence="2 3" key="1">
    <citation type="journal article" date="2012" name="BMC Genomics">
        <title>Sequencing the genome of Marssonina brunnea reveals fungus-poplar co-evolution.</title>
        <authorList>
            <person name="Zhu S."/>
            <person name="Cao Y.-Z."/>
            <person name="Jiang C."/>
            <person name="Tan B.-Y."/>
            <person name="Wang Z."/>
            <person name="Feng S."/>
            <person name="Zhang L."/>
            <person name="Su X.-H."/>
            <person name="Brejova B."/>
            <person name="Vinar T."/>
            <person name="Xu M."/>
            <person name="Wang M.-X."/>
            <person name="Zhang S.-G."/>
            <person name="Huang M.-R."/>
            <person name="Wu R."/>
            <person name="Zhou Y."/>
        </authorList>
    </citation>
    <scope>NUCLEOTIDE SEQUENCE [LARGE SCALE GENOMIC DNA]</scope>
    <source>
        <strain evidence="2 3">MB_m1</strain>
    </source>
</reference>
<dbReference type="Proteomes" id="UP000006753">
    <property type="component" value="Unassembled WGS sequence"/>
</dbReference>
<dbReference type="InParanoid" id="K1Y438"/>
<dbReference type="HOGENOM" id="CLU_1210060_0_0_1"/>
<gene>
    <name evidence="2" type="ORF">MBM_01901</name>
</gene>
<organism evidence="2 3">
    <name type="scientific">Marssonina brunnea f. sp. multigermtubi (strain MB_m1)</name>
    <name type="common">Marssonina leaf spot fungus</name>
    <dbReference type="NCBI Taxonomy" id="1072389"/>
    <lineage>
        <taxon>Eukaryota</taxon>
        <taxon>Fungi</taxon>
        <taxon>Dikarya</taxon>
        <taxon>Ascomycota</taxon>
        <taxon>Pezizomycotina</taxon>
        <taxon>Leotiomycetes</taxon>
        <taxon>Helotiales</taxon>
        <taxon>Drepanopezizaceae</taxon>
        <taxon>Drepanopeziza</taxon>
    </lineage>
</organism>
<keyword evidence="3" id="KW-1185">Reference proteome</keyword>
<dbReference type="EMBL" id="JH921430">
    <property type="protein sequence ID" value="EKD19949.1"/>
    <property type="molecule type" value="Genomic_DNA"/>
</dbReference>
<sequence length="229" mass="25741">MANTSVLQNQLSDADTFPMGNRCPGNGVYHSICYQIETEKSVICALAGLDGDHKYITRRAAELTDLRAYNTKSSELSLAGQLASYRYIEIALWIGRWSIRDRGGIQSLTLCPSWNPCGGETTNWMGFQSKYKKRSGRDFSDCQQRPVSHRDMMIDPVLQALSLPLADQQFQSLPDVAATECVINKVNSLATAEDTEDTQMAGTGEEVEEEDEDEENYYLFVPPRHPRMR</sequence>
<accession>K1Y438</accession>
<evidence type="ECO:0000313" key="3">
    <source>
        <dbReference type="Proteomes" id="UP000006753"/>
    </source>
</evidence>
<name>K1Y438_MARBU</name>
<dbReference type="STRING" id="1072389.K1Y438"/>
<protein>
    <submittedName>
        <fullName evidence="2">Uncharacterized protein</fullName>
    </submittedName>
</protein>
<dbReference type="OrthoDB" id="10592006at2759"/>
<dbReference type="AlphaFoldDB" id="K1Y438"/>
<feature type="compositionally biased region" description="Acidic residues" evidence="1">
    <location>
        <begin position="205"/>
        <end position="216"/>
    </location>
</feature>
<feature type="region of interest" description="Disordered" evidence="1">
    <location>
        <begin position="193"/>
        <end position="216"/>
    </location>
</feature>
<evidence type="ECO:0000256" key="1">
    <source>
        <dbReference type="SAM" id="MobiDB-lite"/>
    </source>
</evidence>